<dbReference type="KEGG" id="zma:100278387"/>
<protein>
    <submittedName>
        <fullName evidence="1">Uncharacterized protein</fullName>
    </submittedName>
</protein>
<proteinExistence type="evidence at transcript level"/>
<dbReference type="EMBL" id="EU973353">
    <property type="protein sequence ID" value="ACG45471.1"/>
    <property type="molecule type" value="mRNA"/>
</dbReference>
<dbReference type="RefSeq" id="XP_035814880.1">
    <property type="nucleotide sequence ID" value="XM_035958987.1"/>
</dbReference>
<dbReference type="AlphaFoldDB" id="B6U7Y8"/>
<name>B6U7Y8_MAIZE</name>
<sequence length="98" mass="10814">MHMLSVLHCKGYYIAQFNMEEMVAAPFQDGQQPKSPTEVVSNVLLGSSVFLHNVGLQSASKKSSTTTVSAMAQQLQDELEIEKQEKDGLQEEVETLKA</sequence>
<accession>B6U7Y8</accession>
<dbReference type="GeneID" id="100192854"/>
<evidence type="ECO:0000313" key="1">
    <source>
        <dbReference type="EMBL" id="ACG45471.1"/>
    </source>
</evidence>
<organism evidence="1">
    <name type="scientific">Zea mays</name>
    <name type="common">Maize</name>
    <dbReference type="NCBI Taxonomy" id="4577"/>
    <lineage>
        <taxon>Eukaryota</taxon>
        <taxon>Viridiplantae</taxon>
        <taxon>Streptophyta</taxon>
        <taxon>Embryophyta</taxon>
        <taxon>Tracheophyta</taxon>
        <taxon>Spermatophyta</taxon>
        <taxon>Magnoliopsida</taxon>
        <taxon>Liliopsida</taxon>
        <taxon>Poales</taxon>
        <taxon>Poaceae</taxon>
        <taxon>PACMAD clade</taxon>
        <taxon>Panicoideae</taxon>
        <taxon>Andropogonodae</taxon>
        <taxon>Andropogoneae</taxon>
        <taxon>Tripsacinae</taxon>
        <taxon>Zea</taxon>
    </lineage>
</organism>
<reference evidence="1" key="1">
    <citation type="journal article" date="2009" name="Plant Mol. Biol.">
        <title>Insights into corn genes derived from large-scale cDNA sequencing.</title>
        <authorList>
            <person name="Alexandrov N.N."/>
            <person name="Brover V.V."/>
            <person name="Freidin S."/>
            <person name="Troukhan M.E."/>
            <person name="Tatarinova T.V."/>
            <person name="Zhang H."/>
            <person name="Swaller T.J."/>
            <person name="Lu Y.P."/>
            <person name="Bouck J."/>
            <person name="Flavell R.B."/>
            <person name="Feldmann K.A."/>
        </authorList>
    </citation>
    <scope>NUCLEOTIDE SEQUENCE</scope>
</reference>